<dbReference type="STRING" id="6689.A0A3R7NVL2"/>
<accession>A0A3R7NVL2</accession>
<dbReference type="GO" id="GO:0005829">
    <property type="term" value="C:cytosol"/>
    <property type="evidence" value="ECO:0007669"/>
    <property type="project" value="TreeGrafter"/>
</dbReference>
<dbReference type="PANTHER" id="PTHR19288">
    <property type="entry name" value="4-NITROPHENYLPHOSPHATASE-RELATED"/>
    <property type="match status" value="1"/>
</dbReference>
<dbReference type="EMBL" id="QCYY01002738">
    <property type="protein sequence ID" value="ROT67906.1"/>
    <property type="molecule type" value="Genomic_DNA"/>
</dbReference>
<protein>
    <recommendedName>
        <fullName evidence="3">Phospholysine phosphohistidine inorganic pyrophosphate phosphatase</fullName>
    </recommendedName>
</protein>
<reference evidence="1 2" key="2">
    <citation type="submission" date="2019-01" db="EMBL/GenBank/DDBJ databases">
        <title>The decoding of complex shrimp genome reveals the adaptation for benthos swimmer, frequently molting mechanism and breeding impact on genome.</title>
        <authorList>
            <person name="Sun Y."/>
            <person name="Gao Y."/>
            <person name="Yu Y."/>
        </authorList>
    </citation>
    <scope>NUCLEOTIDE SEQUENCE [LARGE SCALE GENOMIC DNA]</scope>
    <source>
        <tissue evidence="1">Muscle</tissue>
    </source>
</reference>
<gene>
    <name evidence="1" type="ORF">C7M84_013983</name>
</gene>
<name>A0A3R7NVL2_PENVA</name>
<dbReference type="Gene3D" id="3.40.50.1000">
    <property type="entry name" value="HAD superfamily/HAD-like"/>
    <property type="match status" value="1"/>
</dbReference>
<evidence type="ECO:0000313" key="1">
    <source>
        <dbReference type="EMBL" id="ROT67906.1"/>
    </source>
</evidence>
<dbReference type="PANTHER" id="PTHR19288:SF44">
    <property type="entry name" value="PHOSPHOLYSINE PHOSPHOHISTIDINE INORGANIC PYROPHOSPHATE PHOSPHATASE"/>
    <property type="match status" value="1"/>
</dbReference>
<evidence type="ECO:0008006" key="3">
    <source>
        <dbReference type="Google" id="ProtNLM"/>
    </source>
</evidence>
<dbReference type="AlphaFoldDB" id="A0A3R7NVL2"/>
<proteinExistence type="predicted"/>
<sequence>MLQLDVGAFASALEFACDVKSEIVGKPSQQFFGAALDDIGVAAEEVVMVGDDIVSDVGGAQKCGMRGVLVRTGKYTSPWENHPYVTPDFIADNLAEAVDKIIEAHKK</sequence>
<dbReference type="Proteomes" id="UP000283509">
    <property type="component" value="Unassembled WGS sequence"/>
</dbReference>
<evidence type="ECO:0000313" key="2">
    <source>
        <dbReference type="Proteomes" id="UP000283509"/>
    </source>
</evidence>
<keyword evidence="2" id="KW-1185">Reference proteome</keyword>
<dbReference type="NCBIfam" id="TIGR01549">
    <property type="entry name" value="HAD-SF-IA-v1"/>
    <property type="match status" value="1"/>
</dbReference>
<dbReference type="OrthoDB" id="426235at2759"/>
<dbReference type="GO" id="GO:0016791">
    <property type="term" value="F:phosphatase activity"/>
    <property type="evidence" value="ECO:0007669"/>
    <property type="project" value="TreeGrafter"/>
</dbReference>
<dbReference type="GO" id="GO:0004427">
    <property type="term" value="F:inorganic diphosphate phosphatase activity"/>
    <property type="evidence" value="ECO:0007669"/>
    <property type="project" value="TreeGrafter"/>
</dbReference>
<dbReference type="SUPFAM" id="SSF56784">
    <property type="entry name" value="HAD-like"/>
    <property type="match status" value="1"/>
</dbReference>
<dbReference type="InterPro" id="IPR006439">
    <property type="entry name" value="HAD-SF_hydro_IA"/>
</dbReference>
<organism evidence="1 2">
    <name type="scientific">Penaeus vannamei</name>
    <name type="common">Whiteleg shrimp</name>
    <name type="synonym">Litopenaeus vannamei</name>
    <dbReference type="NCBI Taxonomy" id="6689"/>
    <lineage>
        <taxon>Eukaryota</taxon>
        <taxon>Metazoa</taxon>
        <taxon>Ecdysozoa</taxon>
        <taxon>Arthropoda</taxon>
        <taxon>Crustacea</taxon>
        <taxon>Multicrustacea</taxon>
        <taxon>Malacostraca</taxon>
        <taxon>Eumalacostraca</taxon>
        <taxon>Eucarida</taxon>
        <taxon>Decapoda</taxon>
        <taxon>Dendrobranchiata</taxon>
        <taxon>Penaeoidea</taxon>
        <taxon>Penaeidae</taxon>
        <taxon>Penaeus</taxon>
    </lineage>
</organism>
<dbReference type="Pfam" id="PF13242">
    <property type="entry name" value="Hydrolase_like"/>
    <property type="match status" value="1"/>
</dbReference>
<reference evidence="1 2" key="1">
    <citation type="submission" date="2018-04" db="EMBL/GenBank/DDBJ databases">
        <authorList>
            <person name="Zhang X."/>
            <person name="Yuan J."/>
            <person name="Li F."/>
            <person name="Xiang J."/>
        </authorList>
    </citation>
    <scope>NUCLEOTIDE SEQUENCE [LARGE SCALE GENOMIC DNA]</scope>
    <source>
        <tissue evidence="1">Muscle</tissue>
    </source>
</reference>
<dbReference type="InterPro" id="IPR036412">
    <property type="entry name" value="HAD-like_sf"/>
</dbReference>
<comment type="caution">
    <text evidence="1">The sequence shown here is derived from an EMBL/GenBank/DDBJ whole genome shotgun (WGS) entry which is preliminary data.</text>
</comment>
<dbReference type="InterPro" id="IPR023214">
    <property type="entry name" value="HAD_sf"/>
</dbReference>